<dbReference type="Gene3D" id="3.40.50.150">
    <property type="entry name" value="Vaccinia Virus protein VP39"/>
    <property type="match status" value="1"/>
</dbReference>
<dbReference type="Proteomes" id="UP000218288">
    <property type="component" value="Chromosome"/>
</dbReference>
<dbReference type="EMBL" id="AP014809">
    <property type="protein sequence ID" value="BAU93872.1"/>
    <property type="molecule type" value="Genomic_DNA"/>
</dbReference>
<dbReference type="RefSeq" id="WP_096487536.1">
    <property type="nucleotide sequence ID" value="NZ_AP014809.1"/>
</dbReference>
<organism evidence="2 3">
    <name type="scientific">Methylorubrum populi</name>
    <dbReference type="NCBI Taxonomy" id="223967"/>
    <lineage>
        <taxon>Bacteria</taxon>
        <taxon>Pseudomonadati</taxon>
        <taxon>Pseudomonadota</taxon>
        <taxon>Alphaproteobacteria</taxon>
        <taxon>Hyphomicrobiales</taxon>
        <taxon>Methylobacteriaceae</taxon>
        <taxon>Methylorubrum</taxon>
    </lineage>
</organism>
<dbReference type="CDD" id="cd02440">
    <property type="entry name" value="AdoMet_MTases"/>
    <property type="match status" value="1"/>
</dbReference>
<dbReference type="AlphaFoldDB" id="A0A161J7L7"/>
<sequence length="259" mass="27864">MTAAPSHDAHTESQFGRRAADYVASAVHAAGEDLAALARFGSLPHAAVLDLGCGGGHVTYAVAPHVRAVTALDLSQAMLDAVSGEAQRRGLTNVVTRQASVEALPFADASFECVLSRYSAHHWGDVPAALREAHRVLAPGGRLGIVDVVHPGSALLDTHLQVWELLRDPSHVRDYGEAEWRRMLAEAGFVPGAVQRWRVRMDFPSWVARMGTPEPSVAMIRALQAEAPEPVRSHFAIEDDGSFTLDVMMIEAEPDGVLD</sequence>
<dbReference type="SUPFAM" id="SSF53335">
    <property type="entry name" value="S-adenosyl-L-methionine-dependent methyltransferases"/>
    <property type="match status" value="1"/>
</dbReference>
<dbReference type="Pfam" id="PF08241">
    <property type="entry name" value="Methyltransf_11"/>
    <property type="match status" value="1"/>
</dbReference>
<evidence type="ECO:0000313" key="2">
    <source>
        <dbReference type="EMBL" id="BAU93872.1"/>
    </source>
</evidence>
<dbReference type="GO" id="GO:0008757">
    <property type="term" value="F:S-adenosylmethionine-dependent methyltransferase activity"/>
    <property type="evidence" value="ECO:0007669"/>
    <property type="project" value="InterPro"/>
</dbReference>
<dbReference type="InterPro" id="IPR029063">
    <property type="entry name" value="SAM-dependent_MTases_sf"/>
</dbReference>
<dbReference type="PANTHER" id="PTHR43591">
    <property type="entry name" value="METHYLTRANSFERASE"/>
    <property type="match status" value="1"/>
</dbReference>
<accession>A0A161J7L7</accession>
<dbReference type="OrthoDB" id="9787738at2"/>
<evidence type="ECO:0000313" key="3">
    <source>
        <dbReference type="Proteomes" id="UP000218288"/>
    </source>
</evidence>
<keyword evidence="2" id="KW-0489">Methyltransferase</keyword>
<keyword evidence="2" id="KW-0808">Transferase</keyword>
<feature type="domain" description="Methyltransferase type 11" evidence="1">
    <location>
        <begin position="49"/>
        <end position="143"/>
    </location>
</feature>
<name>A0A161J7L7_9HYPH</name>
<protein>
    <submittedName>
        <fullName evidence="2">Type 11 methyltransferase</fullName>
    </submittedName>
</protein>
<evidence type="ECO:0000259" key="1">
    <source>
        <dbReference type="Pfam" id="PF08241"/>
    </source>
</evidence>
<proteinExistence type="predicted"/>
<dbReference type="GO" id="GO:0032259">
    <property type="term" value="P:methylation"/>
    <property type="evidence" value="ECO:0007669"/>
    <property type="project" value="UniProtKB-KW"/>
</dbReference>
<dbReference type="InterPro" id="IPR013216">
    <property type="entry name" value="Methyltransf_11"/>
</dbReference>
<reference evidence="2 3" key="1">
    <citation type="journal article" date="2016" name="Genome Announc.">
        <title>Complete Genome Sequence of Methylobacterium populi P-1M, Isolated from Pink-Pigmented Household Biofilm.</title>
        <authorList>
            <person name="Morohoshi T."/>
            <person name="Ikeda T."/>
        </authorList>
    </citation>
    <scope>NUCLEOTIDE SEQUENCE [LARGE SCALE GENOMIC DNA]</scope>
    <source>
        <strain evidence="2 3">P-1M</strain>
    </source>
</reference>
<gene>
    <name evidence="2" type="ORF">MPPM_5267</name>
</gene>